<feature type="transmembrane region" description="Helical" evidence="6">
    <location>
        <begin position="7"/>
        <end position="34"/>
    </location>
</feature>
<evidence type="ECO:0000256" key="2">
    <source>
        <dbReference type="ARBA" id="ARBA00022692"/>
    </source>
</evidence>
<evidence type="ECO:0000259" key="7">
    <source>
        <dbReference type="Pfam" id="PF01284"/>
    </source>
</evidence>
<dbReference type="EMBL" id="KZ613942">
    <property type="protein sequence ID" value="PMD43098.1"/>
    <property type="molecule type" value="Genomic_DNA"/>
</dbReference>
<name>A0A2J6RX53_HYAVF</name>
<evidence type="ECO:0000256" key="1">
    <source>
        <dbReference type="ARBA" id="ARBA00004141"/>
    </source>
</evidence>
<feature type="domain" description="MARVEL" evidence="7">
    <location>
        <begin position="15"/>
        <end position="163"/>
    </location>
</feature>
<dbReference type="Proteomes" id="UP000235786">
    <property type="component" value="Unassembled WGS sequence"/>
</dbReference>
<keyword evidence="2 6" id="KW-0812">Transmembrane</keyword>
<dbReference type="PANTHER" id="PTHR37451:SF4">
    <property type="entry name" value="MARVEL DOMAIN-CONTAINING PROTEIN"/>
    <property type="match status" value="1"/>
</dbReference>
<keyword evidence="4 6" id="KW-0472">Membrane</keyword>
<dbReference type="PANTHER" id="PTHR37451">
    <property type="entry name" value="MARVEL DOMAIN"/>
    <property type="match status" value="1"/>
</dbReference>
<evidence type="ECO:0000313" key="9">
    <source>
        <dbReference type="Proteomes" id="UP000235786"/>
    </source>
</evidence>
<dbReference type="AlphaFoldDB" id="A0A2J6RX53"/>
<evidence type="ECO:0000256" key="4">
    <source>
        <dbReference type="ARBA" id="ARBA00023136"/>
    </source>
</evidence>
<organism evidence="8 9">
    <name type="scientific">Hyaloscypha variabilis (strain UAMH 11265 / GT02V1 / F)</name>
    <name type="common">Meliniomyces variabilis</name>
    <dbReference type="NCBI Taxonomy" id="1149755"/>
    <lineage>
        <taxon>Eukaryota</taxon>
        <taxon>Fungi</taxon>
        <taxon>Dikarya</taxon>
        <taxon>Ascomycota</taxon>
        <taxon>Pezizomycotina</taxon>
        <taxon>Leotiomycetes</taxon>
        <taxon>Helotiales</taxon>
        <taxon>Hyaloscyphaceae</taxon>
        <taxon>Hyaloscypha</taxon>
        <taxon>Hyaloscypha variabilis</taxon>
    </lineage>
</organism>
<dbReference type="GO" id="GO:0016020">
    <property type="term" value="C:membrane"/>
    <property type="evidence" value="ECO:0007669"/>
    <property type="project" value="UniProtKB-SubCell"/>
</dbReference>
<evidence type="ECO:0000256" key="3">
    <source>
        <dbReference type="ARBA" id="ARBA00022989"/>
    </source>
</evidence>
<keyword evidence="9" id="KW-1185">Reference proteome</keyword>
<dbReference type="STRING" id="1149755.A0A2J6RX53"/>
<comment type="subcellular location">
    <subcellularLocation>
        <location evidence="1">Membrane</location>
        <topology evidence="1">Multi-pass membrane protein</topology>
    </subcellularLocation>
</comment>
<dbReference type="OrthoDB" id="5325022at2759"/>
<protein>
    <recommendedName>
        <fullName evidence="7">MARVEL domain-containing protein</fullName>
    </recommendedName>
</protein>
<feature type="transmembrane region" description="Helical" evidence="6">
    <location>
        <begin position="46"/>
        <end position="63"/>
    </location>
</feature>
<feature type="region of interest" description="Disordered" evidence="5">
    <location>
        <begin position="185"/>
        <end position="209"/>
    </location>
</feature>
<evidence type="ECO:0000313" key="8">
    <source>
        <dbReference type="EMBL" id="PMD43098.1"/>
    </source>
</evidence>
<evidence type="ECO:0000256" key="5">
    <source>
        <dbReference type="SAM" id="MobiDB-lite"/>
    </source>
</evidence>
<accession>A0A2J6RX53</accession>
<gene>
    <name evidence="8" type="ORF">L207DRAFT_509655</name>
</gene>
<evidence type="ECO:0000256" key="6">
    <source>
        <dbReference type="SAM" id="Phobius"/>
    </source>
</evidence>
<dbReference type="Pfam" id="PF01284">
    <property type="entry name" value="MARVEL"/>
    <property type="match status" value="1"/>
</dbReference>
<keyword evidence="3 6" id="KW-1133">Transmembrane helix</keyword>
<sequence length="209" mass="22813">MAGRDHLLVLPPFVLAFRILQLVTAVVILGLSAYGVTFLSFDGDDLTLFTALATMIITVYIIVAETAAPIIYNYWAILGLDIFAIVFWIISFSLLASEVAAYQIVTYTECSYSYAGVCYYKRSRALEHLAKRDTTNVYTYRNAMAAASGLGGLEFILFVVTLVMTGIWLHRHRLAGGHCTPARAAAAPQTEPKPEAPAQPQGEYPVAPA</sequence>
<dbReference type="InterPro" id="IPR008253">
    <property type="entry name" value="Marvel"/>
</dbReference>
<proteinExistence type="predicted"/>
<feature type="transmembrane region" description="Helical" evidence="6">
    <location>
        <begin position="143"/>
        <end position="169"/>
    </location>
</feature>
<reference evidence="8 9" key="1">
    <citation type="submission" date="2016-04" db="EMBL/GenBank/DDBJ databases">
        <title>A degradative enzymes factory behind the ericoid mycorrhizal symbiosis.</title>
        <authorList>
            <consortium name="DOE Joint Genome Institute"/>
            <person name="Martino E."/>
            <person name="Morin E."/>
            <person name="Grelet G."/>
            <person name="Kuo A."/>
            <person name="Kohler A."/>
            <person name="Daghino S."/>
            <person name="Barry K."/>
            <person name="Choi C."/>
            <person name="Cichocki N."/>
            <person name="Clum A."/>
            <person name="Copeland A."/>
            <person name="Hainaut M."/>
            <person name="Haridas S."/>
            <person name="Labutti K."/>
            <person name="Lindquist E."/>
            <person name="Lipzen A."/>
            <person name="Khouja H.-R."/>
            <person name="Murat C."/>
            <person name="Ohm R."/>
            <person name="Olson A."/>
            <person name="Spatafora J."/>
            <person name="Veneault-Fourrey C."/>
            <person name="Henrissat B."/>
            <person name="Grigoriev I."/>
            <person name="Martin F."/>
            <person name="Perotto S."/>
        </authorList>
    </citation>
    <scope>NUCLEOTIDE SEQUENCE [LARGE SCALE GENOMIC DNA]</scope>
    <source>
        <strain evidence="8 9">F</strain>
    </source>
</reference>
<feature type="transmembrane region" description="Helical" evidence="6">
    <location>
        <begin position="75"/>
        <end position="96"/>
    </location>
</feature>